<accession>A0A1F4VEQ8</accession>
<sequence>MKLRIRTKRGVSREVKVFLLSDVFSYMADASVSPFLSLLVVNKLSPGNISFFGYILAYGLIVRSLFELPLARFTSVLDIKHKKNIVAFGTMFYGILIASLGFSPNILTVFLLQTLLSTTEALMYPLRWSVFTKVIDKGNEEMEWGLEDIVTNIPAALSAVAVGLISQSFGFEITFLLFGLMYVFSGISFYFIKRG</sequence>
<dbReference type="Pfam" id="PF07690">
    <property type="entry name" value="MFS_1"/>
    <property type="match status" value="1"/>
</dbReference>
<dbReference type="InterPro" id="IPR036259">
    <property type="entry name" value="MFS_trans_sf"/>
</dbReference>
<proteinExistence type="predicted"/>
<feature type="transmembrane region" description="Helical" evidence="1">
    <location>
        <begin position="51"/>
        <end position="73"/>
    </location>
</feature>
<feature type="transmembrane region" description="Helical" evidence="1">
    <location>
        <begin position="173"/>
        <end position="192"/>
    </location>
</feature>
<evidence type="ECO:0000256" key="1">
    <source>
        <dbReference type="SAM" id="Phobius"/>
    </source>
</evidence>
<dbReference type="SUPFAM" id="SSF103473">
    <property type="entry name" value="MFS general substrate transporter"/>
    <property type="match status" value="1"/>
</dbReference>
<comment type="caution">
    <text evidence="2">The sequence shown here is derived from an EMBL/GenBank/DDBJ whole genome shotgun (WGS) entry which is preliminary data.</text>
</comment>
<feature type="transmembrane region" description="Helical" evidence="1">
    <location>
        <begin position="20"/>
        <end position="39"/>
    </location>
</feature>
<name>A0A1F4VEQ8_UNCKA</name>
<keyword evidence="1" id="KW-1133">Transmembrane helix</keyword>
<dbReference type="Gene3D" id="1.20.1250.20">
    <property type="entry name" value="MFS general substrate transporter like domains"/>
    <property type="match status" value="1"/>
</dbReference>
<evidence type="ECO:0000313" key="3">
    <source>
        <dbReference type="Proteomes" id="UP000176504"/>
    </source>
</evidence>
<dbReference type="AlphaFoldDB" id="A0A1F4VEQ8"/>
<evidence type="ECO:0000313" key="2">
    <source>
        <dbReference type="EMBL" id="OGC55726.1"/>
    </source>
</evidence>
<dbReference type="Proteomes" id="UP000176504">
    <property type="component" value="Unassembled WGS sequence"/>
</dbReference>
<feature type="transmembrane region" description="Helical" evidence="1">
    <location>
        <begin position="85"/>
        <end position="103"/>
    </location>
</feature>
<dbReference type="EMBL" id="MEVI01000001">
    <property type="protein sequence ID" value="OGC55726.1"/>
    <property type="molecule type" value="Genomic_DNA"/>
</dbReference>
<organism evidence="2 3">
    <name type="scientific">candidate division WWE3 bacterium RIFCSPLOWO2_01_FULL_41_18</name>
    <dbReference type="NCBI Taxonomy" id="1802625"/>
    <lineage>
        <taxon>Bacteria</taxon>
        <taxon>Katanobacteria</taxon>
    </lineage>
</organism>
<evidence type="ECO:0008006" key="4">
    <source>
        <dbReference type="Google" id="ProtNLM"/>
    </source>
</evidence>
<protein>
    <recommendedName>
        <fullName evidence="4">Major facilitator superfamily (MFS) profile domain-containing protein</fullName>
    </recommendedName>
</protein>
<gene>
    <name evidence="2" type="ORF">A3A78_01660</name>
</gene>
<dbReference type="InterPro" id="IPR011701">
    <property type="entry name" value="MFS"/>
</dbReference>
<keyword evidence="1" id="KW-0472">Membrane</keyword>
<keyword evidence="1" id="KW-0812">Transmembrane</keyword>
<dbReference type="GO" id="GO:0022857">
    <property type="term" value="F:transmembrane transporter activity"/>
    <property type="evidence" value="ECO:0007669"/>
    <property type="project" value="InterPro"/>
</dbReference>
<reference evidence="2 3" key="1">
    <citation type="journal article" date="2016" name="Nat. Commun.">
        <title>Thousands of microbial genomes shed light on interconnected biogeochemical processes in an aquifer system.</title>
        <authorList>
            <person name="Anantharaman K."/>
            <person name="Brown C.T."/>
            <person name="Hug L.A."/>
            <person name="Sharon I."/>
            <person name="Castelle C.J."/>
            <person name="Probst A.J."/>
            <person name="Thomas B.C."/>
            <person name="Singh A."/>
            <person name="Wilkins M.J."/>
            <person name="Karaoz U."/>
            <person name="Brodie E.L."/>
            <person name="Williams K.H."/>
            <person name="Hubbard S.S."/>
            <person name="Banfield J.F."/>
        </authorList>
    </citation>
    <scope>NUCLEOTIDE SEQUENCE [LARGE SCALE GENOMIC DNA]</scope>
</reference>